<gene>
    <name evidence="2" type="ORF">UFOVP1624_26</name>
</gene>
<proteinExistence type="predicted"/>
<dbReference type="EMBL" id="LR797499">
    <property type="protein sequence ID" value="CAB4219943.1"/>
    <property type="molecule type" value="Genomic_DNA"/>
</dbReference>
<keyword evidence="1" id="KW-0472">Membrane</keyword>
<accession>A0A6J5SWQ8</accession>
<feature type="transmembrane region" description="Helical" evidence="1">
    <location>
        <begin position="37"/>
        <end position="57"/>
    </location>
</feature>
<keyword evidence="1" id="KW-0812">Transmembrane</keyword>
<protein>
    <submittedName>
        <fullName evidence="2">Uncharacterized protein</fullName>
    </submittedName>
</protein>
<name>A0A6J5SWQ8_9CAUD</name>
<keyword evidence="1" id="KW-1133">Transmembrane helix</keyword>
<feature type="transmembrane region" description="Helical" evidence="1">
    <location>
        <begin position="12"/>
        <end position="31"/>
    </location>
</feature>
<evidence type="ECO:0000313" key="2">
    <source>
        <dbReference type="EMBL" id="CAB4219943.1"/>
    </source>
</evidence>
<reference evidence="2" key="1">
    <citation type="submission" date="2020-05" db="EMBL/GenBank/DDBJ databases">
        <authorList>
            <person name="Chiriac C."/>
            <person name="Salcher M."/>
            <person name="Ghai R."/>
            <person name="Kavagutti S V."/>
        </authorList>
    </citation>
    <scope>NUCLEOTIDE SEQUENCE</scope>
</reference>
<evidence type="ECO:0000256" key="1">
    <source>
        <dbReference type="SAM" id="Phobius"/>
    </source>
</evidence>
<sequence length="141" mass="16170">MLEMIIKPTTCLISGFSSITITSMIASTSFASEYPEVITYLVSITSLGFVYLMTYIWRTSWKQQSKINEKILDRLEKLDAKVEDKIEKLKEEVFKSEISFSNAKNAEKEMLTRDNIQMQQMINSIRELTGKIANLEVNGKV</sequence>
<organism evidence="2">
    <name type="scientific">uncultured Caudovirales phage</name>
    <dbReference type="NCBI Taxonomy" id="2100421"/>
    <lineage>
        <taxon>Viruses</taxon>
        <taxon>Duplodnaviria</taxon>
        <taxon>Heunggongvirae</taxon>
        <taxon>Uroviricota</taxon>
        <taxon>Caudoviricetes</taxon>
        <taxon>Peduoviridae</taxon>
        <taxon>Maltschvirus</taxon>
        <taxon>Maltschvirus maltsch</taxon>
    </lineage>
</organism>